<evidence type="ECO:0000313" key="2">
    <source>
        <dbReference type="Proteomes" id="UP001295444"/>
    </source>
</evidence>
<keyword evidence="2" id="KW-1185">Reference proteome</keyword>
<feature type="non-terminal residue" evidence="1">
    <location>
        <position position="1"/>
    </location>
</feature>
<organism evidence="1 2">
    <name type="scientific">Pelobates cultripes</name>
    <name type="common">Western spadefoot toad</name>
    <dbReference type="NCBI Taxonomy" id="61616"/>
    <lineage>
        <taxon>Eukaryota</taxon>
        <taxon>Metazoa</taxon>
        <taxon>Chordata</taxon>
        <taxon>Craniata</taxon>
        <taxon>Vertebrata</taxon>
        <taxon>Euteleostomi</taxon>
        <taxon>Amphibia</taxon>
        <taxon>Batrachia</taxon>
        <taxon>Anura</taxon>
        <taxon>Pelobatoidea</taxon>
        <taxon>Pelobatidae</taxon>
        <taxon>Pelobates</taxon>
    </lineage>
</organism>
<accession>A0AAD1VWQ9</accession>
<evidence type="ECO:0000313" key="1">
    <source>
        <dbReference type="EMBL" id="CAH2273106.1"/>
    </source>
</evidence>
<dbReference type="EMBL" id="OW240914">
    <property type="protein sequence ID" value="CAH2273106.1"/>
    <property type="molecule type" value="Genomic_DNA"/>
</dbReference>
<sequence>CSECSESAHLQHQHSSIQCNETRFLQRFQIVCLHNTDSYVPKFGSALTYRCVLPDKGSEPTDFGKNETGINIFPFIHWEFHGPPRERFSLEDDGVGGISIFLVSYWTIEIFLFVSCEQ</sequence>
<proteinExistence type="predicted"/>
<reference evidence="1" key="1">
    <citation type="submission" date="2022-03" db="EMBL/GenBank/DDBJ databases">
        <authorList>
            <person name="Alioto T."/>
            <person name="Alioto T."/>
            <person name="Gomez Garrido J."/>
        </authorList>
    </citation>
    <scope>NUCLEOTIDE SEQUENCE</scope>
</reference>
<protein>
    <submittedName>
        <fullName evidence="1">Uncharacterized protein</fullName>
    </submittedName>
</protein>
<dbReference type="Proteomes" id="UP001295444">
    <property type="component" value="Chromosome 03"/>
</dbReference>
<gene>
    <name evidence="1" type="ORF">PECUL_23A058344</name>
</gene>
<dbReference type="AlphaFoldDB" id="A0AAD1VWQ9"/>
<name>A0AAD1VWQ9_PELCU</name>